<protein>
    <submittedName>
        <fullName evidence="2">Uncharacterized protein</fullName>
    </submittedName>
</protein>
<dbReference type="AlphaFoldDB" id="A0AAV7PC23"/>
<sequence>MPTRRSGRSREGKQDGDRDAPGRAEARPIAERSGADDVRGRLKDRRESLGGLDRAPAADPCSRAAEEEGTR</sequence>
<evidence type="ECO:0000256" key="1">
    <source>
        <dbReference type="SAM" id="MobiDB-lite"/>
    </source>
</evidence>
<proteinExistence type="predicted"/>
<name>A0AAV7PC23_PLEWA</name>
<gene>
    <name evidence="2" type="ORF">NDU88_003094</name>
</gene>
<accession>A0AAV7PC23</accession>
<comment type="caution">
    <text evidence="2">The sequence shown here is derived from an EMBL/GenBank/DDBJ whole genome shotgun (WGS) entry which is preliminary data.</text>
</comment>
<reference evidence="2" key="1">
    <citation type="journal article" date="2022" name="bioRxiv">
        <title>Sequencing and chromosome-scale assembly of the giantPleurodeles waltlgenome.</title>
        <authorList>
            <person name="Brown T."/>
            <person name="Elewa A."/>
            <person name="Iarovenko S."/>
            <person name="Subramanian E."/>
            <person name="Araus A.J."/>
            <person name="Petzold A."/>
            <person name="Susuki M."/>
            <person name="Suzuki K.-i.T."/>
            <person name="Hayashi T."/>
            <person name="Toyoda A."/>
            <person name="Oliveira C."/>
            <person name="Osipova E."/>
            <person name="Leigh N.D."/>
            <person name="Simon A."/>
            <person name="Yun M.H."/>
        </authorList>
    </citation>
    <scope>NUCLEOTIDE SEQUENCE</scope>
    <source>
        <strain evidence="2">20211129_DDA</strain>
        <tissue evidence="2">Liver</tissue>
    </source>
</reference>
<dbReference type="Proteomes" id="UP001066276">
    <property type="component" value="Chromosome 7"/>
</dbReference>
<feature type="region of interest" description="Disordered" evidence="1">
    <location>
        <begin position="1"/>
        <end position="71"/>
    </location>
</feature>
<keyword evidence="3" id="KW-1185">Reference proteome</keyword>
<evidence type="ECO:0000313" key="2">
    <source>
        <dbReference type="EMBL" id="KAJ1124645.1"/>
    </source>
</evidence>
<organism evidence="2 3">
    <name type="scientific">Pleurodeles waltl</name>
    <name type="common">Iberian ribbed newt</name>
    <dbReference type="NCBI Taxonomy" id="8319"/>
    <lineage>
        <taxon>Eukaryota</taxon>
        <taxon>Metazoa</taxon>
        <taxon>Chordata</taxon>
        <taxon>Craniata</taxon>
        <taxon>Vertebrata</taxon>
        <taxon>Euteleostomi</taxon>
        <taxon>Amphibia</taxon>
        <taxon>Batrachia</taxon>
        <taxon>Caudata</taxon>
        <taxon>Salamandroidea</taxon>
        <taxon>Salamandridae</taxon>
        <taxon>Pleurodelinae</taxon>
        <taxon>Pleurodeles</taxon>
    </lineage>
</organism>
<evidence type="ECO:0000313" key="3">
    <source>
        <dbReference type="Proteomes" id="UP001066276"/>
    </source>
</evidence>
<dbReference type="EMBL" id="JANPWB010000011">
    <property type="protein sequence ID" value="KAJ1124645.1"/>
    <property type="molecule type" value="Genomic_DNA"/>
</dbReference>
<feature type="compositionally biased region" description="Basic and acidic residues" evidence="1">
    <location>
        <begin position="8"/>
        <end position="48"/>
    </location>
</feature>